<feature type="transmembrane region" description="Helical" evidence="1">
    <location>
        <begin position="56"/>
        <end position="73"/>
    </location>
</feature>
<keyword evidence="1" id="KW-0812">Transmembrane</keyword>
<dbReference type="PANTHER" id="PTHR12459:SF15">
    <property type="entry name" value="TRANSMEMBRANE PROTEIN 135"/>
    <property type="match status" value="1"/>
</dbReference>
<dbReference type="Pfam" id="PF02466">
    <property type="entry name" value="Tim17"/>
    <property type="match status" value="1"/>
</dbReference>
<organism evidence="2 3">
    <name type="scientific">Euplotes crassus</name>
    <dbReference type="NCBI Taxonomy" id="5936"/>
    <lineage>
        <taxon>Eukaryota</taxon>
        <taxon>Sar</taxon>
        <taxon>Alveolata</taxon>
        <taxon>Ciliophora</taxon>
        <taxon>Intramacronucleata</taxon>
        <taxon>Spirotrichea</taxon>
        <taxon>Hypotrichia</taxon>
        <taxon>Euplotida</taxon>
        <taxon>Euplotidae</taxon>
        <taxon>Moneuplotes</taxon>
    </lineage>
</organism>
<evidence type="ECO:0000313" key="3">
    <source>
        <dbReference type="Proteomes" id="UP001295684"/>
    </source>
</evidence>
<dbReference type="EMBL" id="CAMPGE010016820">
    <property type="protein sequence ID" value="CAI2375353.1"/>
    <property type="molecule type" value="Genomic_DNA"/>
</dbReference>
<name>A0AAD2D0F8_EUPCR</name>
<dbReference type="PANTHER" id="PTHR12459">
    <property type="entry name" value="TRANSMEMBRANE PROTEIN 135-RELATED"/>
    <property type="match status" value="1"/>
</dbReference>
<evidence type="ECO:0000313" key="2">
    <source>
        <dbReference type="EMBL" id="CAI2375353.1"/>
    </source>
</evidence>
<dbReference type="Proteomes" id="UP001295684">
    <property type="component" value="Unassembled WGS sequence"/>
</dbReference>
<evidence type="ECO:0000256" key="1">
    <source>
        <dbReference type="SAM" id="Phobius"/>
    </source>
</evidence>
<proteinExistence type="predicted"/>
<keyword evidence="1" id="KW-0472">Membrane</keyword>
<feature type="transmembrane region" description="Helical" evidence="1">
    <location>
        <begin position="93"/>
        <end position="112"/>
    </location>
</feature>
<keyword evidence="3" id="KW-1185">Reference proteome</keyword>
<keyword evidence="1" id="KW-1133">Transmembrane helix</keyword>
<comment type="caution">
    <text evidence="2">The sequence shown here is derived from an EMBL/GenBank/DDBJ whole genome shotgun (WGS) entry which is preliminary data.</text>
</comment>
<dbReference type="InterPro" id="IPR026749">
    <property type="entry name" value="Tmem135"/>
</dbReference>
<gene>
    <name evidence="2" type="ORF">ECRASSUSDP1_LOCUS16715</name>
</gene>
<sequence>MDDVNCQNGDNQPKKSRNLMAYLSLFFTKLFREKAEQCQHKDDCPKNAVKGFIKNFVIAYCIKIGGQVLMMSVKRKYDVNKILQNMVSKDCLSFAMFLASVAALYKSSLCLTRRFNRTHDKYNAAIAGAISSFACLADKNVSRRQAIVFYLSSRVLESFFKLMDNHHVMAEPKEWGFYVMAVGAGLFGYQVWCERDTALKSALKTMDKFAALKKNDIGYMQILHKVSY</sequence>
<protein>
    <submittedName>
        <fullName evidence="2">Uncharacterized protein</fullName>
    </submittedName>
</protein>
<dbReference type="AlphaFoldDB" id="A0AAD2D0F8"/>
<accession>A0AAD2D0F8</accession>
<reference evidence="2" key="1">
    <citation type="submission" date="2023-07" db="EMBL/GenBank/DDBJ databases">
        <authorList>
            <consortium name="AG Swart"/>
            <person name="Singh M."/>
            <person name="Singh A."/>
            <person name="Seah K."/>
            <person name="Emmerich C."/>
        </authorList>
    </citation>
    <scope>NUCLEOTIDE SEQUENCE</scope>
    <source>
        <strain evidence="2">DP1</strain>
    </source>
</reference>